<reference evidence="1" key="1">
    <citation type="journal article" date="2012" name="Nat. Biotechnol.">
        <title>Reference genome sequence of the model plant Setaria.</title>
        <authorList>
            <person name="Bennetzen J.L."/>
            <person name="Schmutz J."/>
            <person name="Wang H."/>
            <person name="Percifield R."/>
            <person name="Hawkins J."/>
            <person name="Pontaroli A.C."/>
            <person name="Estep M."/>
            <person name="Feng L."/>
            <person name="Vaughn J.N."/>
            <person name="Grimwood J."/>
            <person name="Jenkins J."/>
            <person name="Barry K."/>
            <person name="Lindquist E."/>
            <person name="Hellsten U."/>
            <person name="Deshpande S."/>
            <person name="Wang X."/>
            <person name="Wu X."/>
            <person name="Mitros T."/>
            <person name="Triplett J."/>
            <person name="Yang X."/>
            <person name="Ye C.Y."/>
            <person name="Mauro-Herrera M."/>
            <person name="Wang L."/>
            <person name="Li P."/>
            <person name="Sharma M."/>
            <person name="Sharma R."/>
            <person name="Ronald P.C."/>
            <person name="Panaud O."/>
            <person name="Kellogg E.A."/>
            <person name="Brutnell T.P."/>
            <person name="Doust A.N."/>
            <person name="Tuskan G.A."/>
            <person name="Rokhsar D."/>
            <person name="Devos K.M."/>
        </authorList>
    </citation>
    <scope>NUCLEOTIDE SEQUENCE [LARGE SCALE GENOMIC DNA]</scope>
    <source>
        <strain evidence="1">Yugu1</strain>
    </source>
</reference>
<sequence>MTHRCAASFCLWLGYRKLGYWISWWRNKEGYGRSHFFSSNNAGELCIISLRRERNMYKGEAKRPLQDTLHTPKKLN</sequence>
<proteinExistence type="predicted"/>
<gene>
    <name evidence="1" type="ORF">SETIT_7G047300v2</name>
</gene>
<dbReference type="EMBL" id="CM003534">
    <property type="protein sequence ID" value="RCV32992.1"/>
    <property type="molecule type" value="Genomic_DNA"/>
</dbReference>
<accession>A0A368RS29</accession>
<protein>
    <submittedName>
        <fullName evidence="1">Uncharacterized protein</fullName>
    </submittedName>
</protein>
<organism evidence="1">
    <name type="scientific">Setaria italica</name>
    <name type="common">Foxtail millet</name>
    <name type="synonym">Panicum italicum</name>
    <dbReference type="NCBI Taxonomy" id="4555"/>
    <lineage>
        <taxon>Eukaryota</taxon>
        <taxon>Viridiplantae</taxon>
        <taxon>Streptophyta</taxon>
        <taxon>Embryophyta</taxon>
        <taxon>Tracheophyta</taxon>
        <taxon>Spermatophyta</taxon>
        <taxon>Magnoliopsida</taxon>
        <taxon>Liliopsida</taxon>
        <taxon>Poales</taxon>
        <taxon>Poaceae</taxon>
        <taxon>PACMAD clade</taxon>
        <taxon>Panicoideae</taxon>
        <taxon>Panicodae</taxon>
        <taxon>Paniceae</taxon>
        <taxon>Cenchrinae</taxon>
        <taxon>Setaria</taxon>
    </lineage>
</organism>
<name>A0A368RS29_SETIT</name>
<reference evidence="1" key="2">
    <citation type="submission" date="2015-07" db="EMBL/GenBank/DDBJ databases">
        <authorList>
            <person name="Noorani M."/>
        </authorList>
    </citation>
    <scope>NUCLEOTIDE SEQUENCE</scope>
    <source>
        <strain evidence="1">Yugu1</strain>
    </source>
</reference>
<dbReference type="AlphaFoldDB" id="A0A368RS29"/>
<evidence type="ECO:0000313" key="1">
    <source>
        <dbReference type="EMBL" id="RCV32992.1"/>
    </source>
</evidence>